<keyword evidence="4 5" id="KW-0472">Membrane</keyword>
<dbReference type="Pfam" id="PF00001">
    <property type="entry name" value="7tm_1"/>
    <property type="match status" value="1"/>
</dbReference>
<protein>
    <submittedName>
        <fullName evidence="8">G_PROTEIN_RECEP_F1_2 domain-containing protein</fullName>
    </submittedName>
</protein>
<accession>A0A0N5A474</accession>
<evidence type="ECO:0000259" key="6">
    <source>
        <dbReference type="PROSITE" id="PS50262"/>
    </source>
</evidence>
<dbReference type="InterPro" id="IPR000276">
    <property type="entry name" value="GPCR_Rhodpsn"/>
</dbReference>
<dbReference type="InterPro" id="IPR039952">
    <property type="entry name" value="Aex-2"/>
</dbReference>
<feature type="transmembrane region" description="Helical" evidence="5">
    <location>
        <begin position="254"/>
        <end position="273"/>
    </location>
</feature>
<keyword evidence="2 5" id="KW-0812">Transmembrane</keyword>
<dbReference type="PANTHER" id="PTHR21643">
    <property type="entry name" value="G-PROTEIN COUPLED RECEPTORS FAMILY 1 PROFILE DOMAIN-CONTAINING PROTEIN-RELATED"/>
    <property type="match status" value="1"/>
</dbReference>
<comment type="subcellular location">
    <subcellularLocation>
        <location evidence="1">Membrane</location>
    </subcellularLocation>
</comment>
<evidence type="ECO:0000313" key="8">
    <source>
        <dbReference type="WBParaSite" id="PTRK_0001642400.1"/>
    </source>
</evidence>
<evidence type="ECO:0000256" key="2">
    <source>
        <dbReference type="ARBA" id="ARBA00022692"/>
    </source>
</evidence>
<keyword evidence="7" id="KW-1185">Reference proteome</keyword>
<evidence type="ECO:0000256" key="1">
    <source>
        <dbReference type="ARBA" id="ARBA00004370"/>
    </source>
</evidence>
<dbReference type="WBParaSite" id="PTRK_0001642400.1">
    <property type="protein sequence ID" value="PTRK_0001642400.1"/>
    <property type="gene ID" value="PTRK_0001642400"/>
</dbReference>
<dbReference type="Proteomes" id="UP000038045">
    <property type="component" value="Unplaced"/>
</dbReference>
<keyword evidence="3 5" id="KW-1133">Transmembrane helix</keyword>
<dbReference type="STRING" id="131310.A0A0N5A474"/>
<evidence type="ECO:0000313" key="7">
    <source>
        <dbReference type="Proteomes" id="UP000038045"/>
    </source>
</evidence>
<feature type="transmembrane region" description="Helical" evidence="5">
    <location>
        <begin position="20"/>
        <end position="41"/>
    </location>
</feature>
<organism evidence="7 8">
    <name type="scientific">Parastrongyloides trichosuri</name>
    <name type="common">Possum-specific nematode worm</name>
    <dbReference type="NCBI Taxonomy" id="131310"/>
    <lineage>
        <taxon>Eukaryota</taxon>
        <taxon>Metazoa</taxon>
        <taxon>Ecdysozoa</taxon>
        <taxon>Nematoda</taxon>
        <taxon>Chromadorea</taxon>
        <taxon>Rhabditida</taxon>
        <taxon>Tylenchina</taxon>
        <taxon>Panagrolaimomorpha</taxon>
        <taxon>Strongyloidoidea</taxon>
        <taxon>Strongyloididae</taxon>
        <taxon>Parastrongyloides</taxon>
    </lineage>
</organism>
<dbReference type="PRINTS" id="PR00237">
    <property type="entry name" value="GPCRRHODOPSN"/>
</dbReference>
<feature type="transmembrane region" description="Helical" evidence="5">
    <location>
        <begin position="128"/>
        <end position="153"/>
    </location>
</feature>
<dbReference type="InterPro" id="IPR017452">
    <property type="entry name" value="GPCR_Rhodpsn_7TM"/>
</dbReference>
<proteinExistence type="predicted"/>
<dbReference type="Gene3D" id="1.20.1070.10">
    <property type="entry name" value="Rhodopsin 7-helix transmembrane proteins"/>
    <property type="match status" value="1"/>
</dbReference>
<evidence type="ECO:0000256" key="4">
    <source>
        <dbReference type="ARBA" id="ARBA00023136"/>
    </source>
</evidence>
<dbReference type="PROSITE" id="PS50262">
    <property type="entry name" value="G_PROTEIN_RECEP_F1_2"/>
    <property type="match status" value="1"/>
</dbReference>
<name>A0A0N5A474_PARTI</name>
<sequence length="379" mass="44422">MDNGTANSIYVDRITIIEMSFYLSSGILGAIFNLIVLFIAFRHVDTSDKPRQIIVINMTLADLITCIIYISTRPILSRASENMCYPYYVLIFVSQFCSCFNLLWLNVDKFIYIKHPLNYYLIVTRRRVLIVVWSTWIGLTFLGAITYSTMIIVHPCNAVKISDLIYLYIVIMYVVIISGSFIISAIIYCIATNSRRMEPSARSQLFKRLFFVFSSTFWTFITCIPYRLLYLTYFLLNDFLSQDFSPFFYQLTDFFLYFIVVGILMNPLITILTQRLYREKLFYYFKAIENIFPCIRKNNDDDFYDRRTVIYSEPKRLLSLNSAITNSGCEDKMKEIDSGRKRFNSCIDVPVIYEKGAKKYEALRIHHGGFNRNMVANEI</sequence>
<dbReference type="PANTHER" id="PTHR21643:SF2">
    <property type="entry name" value="G-PROTEIN COUPLED RECEPTOR AEX-2"/>
    <property type="match status" value="1"/>
</dbReference>
<dbReference type="CDD" id="cd00637">
    <property type="entry name" value="7tm_classA_rhodopsin-like"/>
    <property type="match status" value="1"/>
</dbReference>
<evidence type="ECO:0000256" key="5">
    <source>
        <dbReference type="SAM" id="Phobius"/>
    </source>
</evidence>
<evidence type="ECO:0000256" key="3">
    <source>
        <dbReference type="ARBA" id="ARBA00022989"/>
    </source>
</evidence>
<dbReference type="AlphaFoldDB" id="A0A0N5A474"/>
<dbReference type="GO" id="GO:0008188">
    <property type="term" value="F:neuropeptide receptor activity"/>
    <property type="evidence" value="ECO:0007669"/>
    <property type="project" value="InterPro"/>
</dbReference>
<reference evidence="8" key="1">
    <citation type="submission" date="2017-02" db="UniProtKB">
        <authorList>
            <consortium name="WormBaseParasite"/>
        </authorList>
    </citation>
    <scope>IDENTIFICATION</scope>
</reference>
<feature type="transmembrane region" description="Helical" evidence="5">
    <location>
        <begin position="165"/>
        <end position="188"/>
    </location>
</feature>
<dbReference type="SUPFAM" id="SSF81321">
    <property type="entry name" value="Family A G protein-coupled receptor-like"/>
    <property type="match status" value="1"/>
</dbReference>
<feature type="transmembrane region" description="Helical" evidence="5">
    <location>
        <begin position="87"/>
        <end position="107"/>
    </location>
</feature>
<feature type="transmembrane region" description="Helical" evidence="5">
    <location>
        <begin position="53"/>
        <end position="72"/>
    </location>
</feature>
<dbReference type="GO" id="GO:0016020">
    <property type="term" value="C:membrane"/>
    <property type="evidence" value="ECO:0007669"/>
    <property type="project" value="UniProtKB-SubCell"/>
</dbReference>
<feature type="domain" description="G-protein coupled receptors family 1 profile" evidence="6">
    <location>
        <begin position="32"/>
        <end position="270"/>
    </location>
</feature>
<feature type="transmembrane region" description="Helical" evidence="5">
    <location>
        <begin position="209"/>
        <end position="234"/>
    </location>
</feature>